<feature type="compositionally biased region" description="Pro residues" evidence="1">
    <location>
        <begin position="513"/>
        <end position="525"/>
    </location>
</feature>
<organism evidence="2 3">
    <name type="scientific">Gonium pectorale</name>
    <name type="common">Green alga</name>
    <dbReference type="NCBI Taxonomy" id="33097"/>
    <lineage>
        <taxon>Eukaryota</taxon>
        <taxon>Viridiplantae</taxon>
        <taxon>Chlorophyta</taxon>
        <taxon>core chlorophytes</taxon>
        <taxon>Chlorophyceae</taxon>
        <taxon>CS clade</taxon>
        <taxon>Chlamydomonadales</taxon>
        <taxon>Volvocaceae</taxon>
        <taxon>Gonium</taxon>
    </lineage>
</organism>
<feature type="region of interest" description="Disordered" evidence="1">
    <location>
        <begin position="491"/>
        <end position="525"/>
    </location>
</feature>
<feature type="compositionally biased region" description="Basic residues" evidence="1">
    <location>
        <begin position="210"/>
        <end position="219"/>
    </location>
</feature>
<evidence type="ECO:0000313" key="3">
    <source>
        <dbReference type="Proteomes" id="UP000075714"/>
    </source>
</evidence>
<keyword evidence="3" id="KW-1185">Reference proteome</keyword>
<feature type="region of interest" description="Disordered" evidence="1">
    <location>
        <begin position="1"/>
        <end position="82"/>
    </location>
</feature>
<proteinExistence type="predicted"/>
<evidence type="ECO:0000313" key="2">
    <source>
        <dbReference type="EMBL" id="KXZ45620.1"/>
    </source>
</evidence>
<dbReference type="Proteomes" id="UP000075714">
    <property type="component" value="Unassembled WGS sequence"/>
</dbReference>
<evidence type="ECO:0000256" key="1">
    <source>
        <dbReference type="SAM" id="MobiDB-lite"/>
    </source>
</evidence>
<feature type="region of interest" description="Disordered" evidence="1">
    <location>
        <begin position="210"/>
        <end position="241"/>
    </location>
</feature>
<protein>
    <submittedName>
        <fullName evidence="2">Uncharacterized protein</fullName>
    </submittedName>
</protein>
<name>A0A150G8D2_GONPE</name>
<dbReference type="AlphaFoldDB" id="A0A150G8D2"/>
<feature type="compositionally biased region" description="Low complexity" evidence="1">
    <location>
        <begin position="374"/>
        <end position="390"/>
    </location>
</feature>
<comment type="caution">
    <text evidence="2">The sequence shown here is derived from an EMBL/GenBank/DDBJ whole genome shotgun (WGS) entry which is preliminary data.</text>
</comment>
<gene>
    <name evidence="2" type="ORF">GPECTOR_52g22</name>
</gene>
<feature type="compositionally biased region" description="Low complexity" evidence="1">
    <location>
        <begin position="38"/>
        <end position="48"/>
    </location>
</feature>
<feature type="region of interest" description="Disordered" evidence="1">
    <location>
        <begin position="370"/>
        <end position="404"/>
    </location>
</feature>
<accession>A0A150G8D2</accession>
<reference evidence="3" key="1">
    <citation type="journal article" date="2016" name="Nat. Commun.">
        <title>The Gonium pectorale genome demonstrates co-option of cell cycle regulation during the evolution of multicellularity.</title>
        <authorList>
            <person name="Hanschen E.R."/>
            <person name="Marriage T.N."/>
            <person name="Ferris P.J."/>
            <person name="Hamaji T."/>
            <person name="Toyoda A."/>
            <person name="Fujiyama A."/>
            <person name="Neme R."/>
            <person name="Noguchi H."/>
            <person name="Minakuchi Y."/>
            <person name="Suzuki M."/>
            <person name="Kawai-Toyooka H."/>
            <person name="Smith D.R."/>
            <person name="Sparks H."/>
            <person name="Anderson J."/>
            <person name="Bakaric R."/>
            <person name="Luria V."/>
            <person name="Karger A."/>
            <person name="Kirschner M.W."/>
            <person name="Durand P.M."/>
            <person name="Michod R.E."/>
            <person name="Nozaki H."/>
            <person name="Olson B.J."/>
        </authorList>
    </citation>
    <scope>NUCLEOTIDE SEQUENCE [LARGE SCALE GENOMIC DNA]</scope>
    <source>
        <strain evidence="3">NIES-2863</strain>
    </source>
</reference>
<dbReference type="EMBL" id="LSYV01000053">
    <property type="protein sequence ID" value="KXZ45620.1"/>
    <property type="molecule type" value="Genomic_DNA"/>
</dbReference>
<sequence length="525" mass="52820">MRSETFLPPASPPRPQQLSVRMPSLPSALQSPPPPAPVISAPVRSSAVGAAAGERPSAVGGGSSHDLSGTTDAPVGARRNRRASVDAAAGAIMLMTRLASIAPSRDTAHSHGNYEAGFTSAETIQSITDVLLGDEWRFDDNLQHARMQARYAAASAVDEIVYASLCETAGGGSAGAVAGSGDNGAGAAQRGQRSTWGWFKALASRALRRKGGKRGRKGSGKVAGVNGGWNGADDDDEPVLPSRARDSRVVHRVRLGMDGQQAVFRGVVASARKARRAGTGAAVSAVGAGPAAAEKEEDGDDMTAAITAAAMAFTNAASAPSATGASVRAFAKAVSALSPMAVRTASAAKPTGLQASRHILIMANRQGSMTPATTPVAASRAPSVPASTAADNDEPSPPAPSGIADVVNCPATGATRAGAGANSVAGAAGAIAGVTAAAAAAAATFLTSTSGKLFSRSDMAAANVVDVEDVEPEFTQMGLLRSQVMATTALAPNPRVEPDSQPLPHSAELYRMPSPPLDSQPPPQP</sequence>